<dbReference type="InterPro" id="IPR025370">
    <property type="entry name" value="SgrR_HTH_N"/>
</dbReference>
<evidence type="ECO:0000256" key="3">
    <source>
        <dbReference type="ARBA" id="ARBA00022729"/>
    </source>
</evidence>
<dbReference type="Pfam" id="PF00496">
    <property type="entry name" value="SBP_bac_5"/>
    <property type="match status" value="1"/>
</dbReference>
<gene>
    <name evidence="6" type="ORF">TW71_08670</name>
</gene>
<evidence type="ECO:0000256" key="2">
    <source>
        <dbReference type="ARBA" id="ARBA00022448"/>
    </source>
</evidence>
<proteinExistence type="inferred from homology"/>
<dbReference type="SUPFAM" id="SSF53850">
    <property type="entry name" value="Periplasmic binding protein-like II"/>
    <property type="match status" value="1"/>
</dbReference>
<comment type="caution">
    <text evidence="6">The sequence shown here is derived from an EMBL/GenBank/DDBJ whole genome shotgun (WGS) entry which is preliminary data.</text>
</comment>
<dbReference type="InterPro" id="IPR039424">
    <property type="entry name" value="SBP_5"/>
</dbReference>
<dbReference type="Pfam" id="PF12793">
    <property type="entry name" value="SgrR_N"/>
    <property type="match status" value="1"/>
</dbReference>
<keyword evidence="2" id="KW-0813">Transport</keyword>
<feature type="domain" description="Solute-binding protein family 5" evidence="4">
    <location>
        <begin position="170"/>
        <end position="309"/>
    </location>
</feature>
<dbReference type="AlphaFoldDB" id="A0A837G8S2"/>
<evidence type="ECO:0000256" key="1">
    <source>
        <dbReference type="ARBA" id="ARBA00005695"/>
    </source>
</evidence>
<name>A0A837G8S2_9VIBR</name>
<evidence type="ECO:0000259" key="5">
    <source>
        <dbReference type="Pfam" id="PF12793"/>
    </source>
</evidence>
<keyword evidence="3" id="KW-0732">Signal</keyword>
<dbReference type="RefSeq" id="WP_045985588.1">
    <property type="nucleotide sequence ID" value="NZ_CP063053.1"/>
</dbReference>
<dbReference type="PANTHER" id="PTHR30290">
    <property type="entry name" value="PERIPLASMIC BINDING COMPONENT OF ABC TRANSPORTER"/>
    <property type="match status" value="1"/>
</dbReference>
<dbReference type="GO" id="GO:0015833">
    <property type="term" value="P:peptide transport"/>
    <property type="evidence" value="ECO:0007669"/>
    <property type="project" value="TreeGrafter"/>
</dbReference>
<evidence type="ECO:0000259" key="4">
    <source>
        <dbReference type="Pfam" id="PF00496"/>
    </source>
</evidence>
<dbReference type="EMBL" id="JXXR01000008">
    <property type="protein sequence ID" value="KJY74988.1"/>
    <property type="molecule type" value="Genomic_DNA"/>
</dbReference>
<comment type="similarity">
    <text evidence="1">Belongs to the bacterial solute-binding protein 5 family.</text>
</comment>
<sequence>MKNDQPLRRLDQMLHHYQLGERYDVTVGELEDVFFTIRRNVSSIVKALQVLGWIEWTPGVGRGKASQLVVRVSLEQALAETIQADLSAGQFDRLAKYVQSYQTLAPGLLRAALSEKDQRQKAHNALTVTHYPEVRVLTPSDTYWSAELQISSALYDPLLRLDEHGFLVDHLAFDHAVNHDASVYHFWLRPNVKCHDGLTLTAEDVIFSLLRIRDTRGPFQWLFRQMASVVWDEQEHAVVVTLDGPNPLFIYALTTANASITTQRRQSFTRGDCPIGTGPLMLSEWDPSKLMLKRNPHYFSDNALISDITLFHQGSALDHVLSLHDDDAQSEQIDIHAYSFLASRPTERCPLSDTECRQLLAYVASQRRAHTARTQLQPVHSFDALYPDAPPTPNLSGTVVLGHPNWRLRYKQELVDWVVATLETTGLTVERLPLTNLDDLSGCRPDMDLLLCEEILEPPLEYGLYDWLLTSGVLRYCHDDNELEHHRQRVQATMAAYTGKDDLLALVAEVVSKGRILPMFYGRKIITRGQQVSGLHMKSNGYLDLHRLWIRPDTSE</sequence>
<protein>
    <submittedName>
        <fullName evidence="6">Transporter</fullName>
    </submittedName>
</protein>
<dbReference type="InterPro" id="IPR000914">
    <property type="entry name" value="SBP_5_dom"/>
</dbReference>
<feature type="domain" description="Transcriptional regulator SgrR N-terminal HTH" evidence="5">
    <location>
        <begin position="12"/>
        <end position="110"/>
    </location>
</feature>
<reference evidence="6" key="1">
    <citation type="journal article" date="2015" name="BMC Genomics">
        <title>Genome mining reveals unlocked bioactive potential of marine Gram-negative bacteria.</title>
        <authorList>
            <person name="Machado H."/>
            <person name="Sonnenschein E.C."/>
            <person name="Melchiorsen J."/>
            <person name="Gram L."/>
        </authorList>
    </citation>
    <scope>NUCLEOTIDE SEQUENCE</scope>
    <source>
        <strain evidence="6">S2052</strain>
    </source>
</reference>
<dbReference type="Gene3D" id="3.40.190.10">
    <property type="entry name" value="Periplasmic binding protein-like II"/>
    <property type="match status" value="1"/>
</dbReference>
<evidence type="ECO:0000313" key="6">
    <source>
        <dbReference type="EMBL" id="KJY74988.1"/>
    </source>
</evidence>
<dbReference type="PANTHER" id="PTHR30290:SF9">
    <property type="entry name" value="OLIGOPEPTIDE-BINDING PROTEIN APPA"/>
    <property type="match status" value="1"/>
</dbReference>
<dbReference type="GO" id="GO:1904680">
    <property type="term" value="F:peptide transmembrane transporter activity"/>
    <property type="evidence" value="ECO:0007669"/>
    <property type="project" value="TreeGrafter"/>
</dbReference>
<organism evidence="6">
    <name type="scientific">Vibrio coralliilyticus</name>
    <dbReference type="NCBI Taxonomy" id="190893"/>
    <lineage>
        <taxon>Bacteria</taxon>
        <taxon>Pseudomonadati</taxon>
        <taxon>Pseudomonadota</taxon>
        <taxon>Gammaproteobacteria</taxon>
        <taxon>Vibrionales</taxon>
        <taxon>Vibrionaceae</taxon>
        <taxon>Vibrio</taxon>
    </lineage>
</organism>
<accession>A0A837G8S2</accession>